<proteinExistence type="predicted"/>
<feature type="signal peptide" evidence="1">
    <location>
        <begin position="1"/>
        <end position="27"/>
    </location>
</feature>
<keyword evidence="1" id="KW-0732">Signal</keyword>
<feature type="chain" id="PRO_5045561100" description="DUF4333 domain-containing protein" evidence="1">
    <location>
        <begin position="28"/>
        <end position="112"/>
    </location>
</feature>
<accession>A0ABS4SZY5</accession>
<feature type="domain" description="DUF4333" evidence="2">
    <location>
        <begin position="13"/>
        <end position="76"/>
    </location>
</feature>
<protein>
    <recommendedName>
        <fullName evidence="2">DUF4333 domain-containing protein</fullName>
    </recommendedName>
</protein>
<name>A0ABS4SZY5_9MICC</name>
<dbReference type="Proteomes" id="UP001519331">
    <property type="component" value="Unassembled WGS sequence"/>
</dbReference>
<evidence type="ECO:0000259" key="2">
    <source>
        <dbReference type="Pfam" id="PF14230"/>
    </source>
</evidence>
<organism evidence="3 4">
    <name type="scientific">Nesterenkonia lacusekhoensis</name>
    <dbReference type="NCBI Taxonomy" id="150832"/>
    <lineage>
        <taxon>Bacteria</taxon>
        <taxon>Bacillati</taxon>
        <taxon>Actinomycetota</taxon>
        <taxon>Actinomycetes</taxon>
        <taxon>Micrococcales</taxon>
        <taxon>Micrococcaceae</taxon>
        <taxon>Nesterenkonia</taxon>
    </lineage>
</organism>
<sequence length="112" mass="12047">MPLKKTSAAALAAVGLFALSGCGSVLQSDDVEETIASDLEDAGYSEDEFDVDCSGDIDAEVDEQMTCTVEWEDGAAAESYRIAITEVDEDDVYYDVIPEEFAEQETGEQDAD</sequence>
<dbReference type="RefSeq" id="WP_210048034.1">
    <property type="nucleotide sequence ID" value="NZ_JAGINX010000001.1"/>
</dbReference>
<dbReference type="Pfam" id="PF14230">
    <property type="entry name" value="DUF4333"/>
    <property type="match status" value="1"/>
</dbReference>
<reference evidence="3 4" key="1">
    <citation type="submission" date="2021-03" db="EMBL/GenBank/DDBJ databases">
        <title>Sequencing the genomes of 1000 actinobacteria strains.</title>
        <authorList>
            <person name="Klenk H.-P."/>
        </authorList>
    </citation>
    <scope>NUCLEOTIDE SEQUENCE [LARGE SCALE GENOMIC DNA]</scope>
    <source>
        <strain evidence="3 4">DSM 12544</strain>
    </source>
</reference>
<gene>
    <name evidence="3" type="ORF">JOF45_000774</name>
</gene>
<dbReference type="PROSITE" id="PS51257">
    <property type="entry name" value="PROKAR_LIPOPROTEIN"/>
    <property type="match status" value="1"/>
</dbReference>
<evidence type="ECO:0000256" key="1">
    <source>
        <dbReference type="SAM" id="SignalP"/>
    </source>
</evidence>
<dbReference type="EMBL" id="JAGINX010000001">
    <property type="protein sequence ID" value="MBP2317755.1"/>
    <property type="molecule type" value="Genomic_DNA"/>
</dbReference>
<dbReference type="InterPro" id="IPR025637">
    <property type="entry name" value="DUF4333"/>
</dbReference>
<evidence type="ECO:0000313" key="3">
    <source>
        <dbReference type="EMBL" id="MBP2317755.1"/>
    </source>
</evidence>
<keyword evidence="4" id="KW-1185">Reference proteome</keyword>
<evidence type="ECO:0000313" key="4">
    <source>
        <dbReference type="Proteomes" id="UP001519331"/>
    </source>
</evidence>
<comment type="caution">
    <text evidence="3">The sequence shown here is derived from an EMBL/GenBank/DDBJ whole genome shotgun (WGS) entry which is preliminary data.</text>
</comment>